<organism evidence="1 2">
    <name type="scientific">Nitrincola iocasae</name>
    <dbReference type="NCBI Taxonomy" id="2614693"/>
    <lineage>
        <taxon>Bacteria</taxon>
        <taxon>Pseudomonadati</taxon>
        <taxon>Pseudomonadota</taxon>
        <taxon>Gammaproteobacteria</taxon>
        <taxon>Oceanospirillales</taxon>
        <taxon>Oceanospirillaceae</taxon>
        <taxon>Nitrincola</taxon>
    </lineage>
</organism>
<proteinExistence type="predicted"/>
<protein>
    <submittedName>
        <fullName evidence="1">Uncharacterized protein</fullName>
    </submittedName>
</protein>
<gene>
    <name evidence="1" type="ORF">F5I99_10890</name>
</gene>
<reference evidence="1 2" key="1">
    <citation type="submission" date="2019-09" db="EMBL/GenBank/DDBJ databases">
        <title>Nitrincola iocasae sp. nov., a bacterium isolated from the sediment collected at a cold seep field in South China Sea.</title>
        <authorList>
            <person name="Zhang H."/>
            <person name="Wang H."/>
            <person name="Li C."/>
        </authorList>
    </citation>
    <scope>NUCLEOTIDE SEQUENCE [LARGE SCALE GENOMIC DNA]</scope>
    <source>
        <strain evidence="1 2">KXZD1103</strain>
    </source>
</reference>
<dbReference type="RefSeq" id="WP_151055934.1">
    <property type="nucleotide sequence ID" value="NZ_CP044222.1"/>
</dbReference>
<dbReference type="AlphaFoldDB" id="A0A5J6LEF6"/>
<dbReference type="KEGG" id="nik:F5I99_10890"/>
<name>A0A5J6LEF6_9GAMM</name>
<evidence type="ECO:0000313" key="2">
    <source>
        <dbReference type="Proteomes" id="UP000325606"/>
    </source>
</evidence>
<evidence type="ECO:0000313" key="1">
    <source>
        <dbReference type="EMBL" id="QEW06975.1"/>
    </source>
</evidence>
<dbReference type="Proteomes" id="UP000325606">
    <property type="component" value="Chromosome"/>
</dbReference>
<keyword evidence="2" id="KW-1185">Reference proteome</keyword>
<dbReference type="EMBL" id="CP044222">
    <property type="protein sequence ID" value="QEW06975.1"/>
    <property type="molecule type" value="Genomic_DNA"/>
</dbReference>
<accession>A0A5J6LEF6</accession>
<sequence length="155" mass="17494">MNTLNVPVSDSDRFAEKLQICFELQKSRSLICEHADSELGLCYSSRYISAVPKHLRTHIRRIYFAIRKGDSGRLTGALIDLFLVLRGKGRALVNRVIDQAEPLLDKSTLSALRKFADTSDFRFIRNLPLQYSVLVNGSLSISPQCFNPAQFEECA</sequence>